<protein>
    <submittedName>
        <fullName evidence="2">Transposase IS200 like protein</fullName>
    </submittedName>
</protein>
<dbReference type="GO" id="GO:0004803">
    <property type="term" value="F:transposase activity"/>
    <property type="evidence" value="ECO:0007669"/>
    <property type="project" value="InterPro"/>
</dbReference>
<gene>
    <name evidence="2" type="ORF">UC8_18490</name>
</gene>
<organism evidence="2 3">
    <name type="scientific">Roseimaritima ulvae</name>
    <dbReference type="NCBI Taxonomy" id="980254"/>
    <lineage>
        <taxon>Bacteria</taxon>
        <taxon>Pseudomonadati</taxon>
        <taxon>Planctomycetota</taxon>
        <taxon>Planctomycetia</taxon>
        <taxon>Pirellulales</taxon>
        <taxon>Pirellulaceae</taxon>
        <taxon>Roseimaritima</taxon>
    </lineage>
</organism>
<dbReference type="Pfam" id="PF01797">
    <property type="entry name" value="Y1_Tnp"/>
    <property type="match status" value="1"/>
</dbReference>
<dbReference type="Proteomes" id="UP000325286">
    <property type="component" value="Chromosome"/>
</dbReference>
<evidence type="ECO:0000259" key="1">
    <source>
        <dbReference type="SMART" id="SM01321"/>
    </source>
</evidence>
<evidence type="ECO:0000313" key="2">
    <source>
        <dbReference type="EMBL" id="QEG39850.1"/>
    </source>
</evidence>
<reference evidence="2 3" key="1">
    <citation type="submission" date="2019-08" db="EMBL/GenBank/DDBJ databases">
        <title>Deep-cultivation of Planctomycetes and their phenomic and genomic characterization uncovers novel biology.</title>
        <authorList>
            <person name="Wiegand S."/>
            <person name="Jogler M."/>
            <person name="Boedeker C."/>
            <person name="Pinto D."/>
            <person name="Vollmers J."/>
            <person name="Rivas-Marin E."/>
            <person name="Kohn T."/>
            <person name="Peeters S.H."/>
            <person name="Heuer A."/>
            <person name="Rast P."/>
            <person name="Oberbeckmann S."/>
            <person name="Bunk B."/>
            <person name="Jeske O."/>
            <person name="Meyerdierks A."/>
            <person name="Storesund J.E."/>
            <person name="Kallscheuer N."/>
            <person name="Luecker S."/>
            <person name="Lage O.M."/>
            <person name="Pohl T."/>
            <person name="Merkel B.J."/>
            <person name="Hornburger P."/>
            <person name="Mueller R.-W."/>
            <person name="Bruemmer F."/>
            <person name="Labrenz M."/>
            <person name="Spormann A.M."/>
            <person name="Op den Camp H."/>
            <person name="Overmann J."/>
            <person name="Amann R."/>
            <person name="Jetten M.S.M."/>
            <person name="Mascher T."/>
            <person name="Medema M.H."/>
            <person name="Devos D.P."/>
            <person name="Kaster A.-K."/>
            <person name="Ovreas L."/>
            <person name="Rohde M."/>
            <person name="Galperin M.Y."/>
            <person name="Jogler C."/>
        </authorList>
    </citation>
    <scope>NUCLEOTIDE SEQUENCE [LARGE SCALE GENOMIC DNA]</scope>
    <source>
        <strain evidence="2 3">UC8</strain>
    </source>
</reference>
<keyword evidence="3" id="KW-1185">Reference proteome</keyword>
<dbReference type="AlphaFoldDB" id="A0A5B9QQB3"/>
<sequence>MVFLTIVTYGRRPILTTENGRKFLRSAITTVRKKRPFSLFATCLLPDHWHLIMHLPKGDKDYSMRVKRIKEEFTCQWRLAGLPEDQVTAAQSAKGERGIWQPRAWEHMVRDEEDLERCVDYIHWNPRKHDLVRRVQDWPWSSFHRFVRMGQYEQEWGGTAPKSIRNTDQWGE</sequence>
<dbReference type="EMBL" id="CP042914">
    <property type="protein sequence ID" value="QEG39850.1"/>
    <property type="molecule type" value="Genomic_DNA"/>
</dbReference>
<feature type="domain" description="Transposase IS200-like" evidence="1">
    <location>
        <begin position="2"/>
        <end position="125"/>
    </location>
</feature>
<dbReference type="SMART" id="SM01321">
    <property type="entry name" value="Y1_Tnp"/>
    <property type="match status" value="1"/>
</dbReference>
<dbReference type="InterPro" id="IPR002686">
    <property type="entry name" value="Transposase_17"/>
</dbReference>
<evidence type="ECO:0000313" key="3">
    <source>
        <dbReference type="Proteomes" id="UP000325286"/>
    </source>
</evidence>
<dbReference type="GO" id="GO:0006313">
    <property type="term" value="P:DNA transposition"/>
    <property type="evidence" value="ECO:0007669"/>
    <property type="project" value="InterPro"/>
</dbReference>
<dbReference type="PANTHER" id="PTHR36966">
    <property type="entry name" value="REP-ASSOCIATED TYROSINE TRANSPOSASE"/>
    <property type="match status" value="1"/>
</dbReference>
<dbReference type="GO" id="GO:0043565">
    <property type="term" value="F:sequence-specific DNA binding"/>
    <property type="evidence" value="ECO:0007669"/>
    <property type="project" value="TreeGrafter"/>
</dbReference>
<dbReference type="PANTHER" id="PTHR36966:SF1">
    <property type="entry name" value="REP-ASSOCIATED TYROSINE TRANSPOSASE"/>
    <property type="match status" value="1"/>
</dbReference>
<dbReference type="InterPro" id="IPR036515">
    <property type="entry name" value="Transposase_17_sf"/>
</dbReference>
<proteinExistence type="predicted"/>
<dbReference type="NCBIfam" id="NF047646">
    <property type="entry name" value="REP_Tyr_transpos"/>
    <property type="match status" value="1"/>
</dbReference>
<dbReference type="SUPFAM" id="SSF143422">
    <property type="entry name" value="Transposase IS200-like"/>
    <property type="match status" value="1"/>
</dbReference>
<name>A0A5B9QQB3_9BACT</name>
<dbReference type="InterPro" id="IPR052715">
    <property type="entry name" value="RAYT_transposase"/>
</dbReference>
<dbReference type="KEGG" id="rul:UC8_18490"/>
<dbReference type="Gene3D" id="3.30.70.1290">
    <property type="entry name" value="Transposase IS200-like"/>
    <property type="match status" value="1"/>
</dbReference>
<accession>A0A5B9QQB3</accession>